<geneLocation type="plasmid" evidence="1 2">
    <name>unnamed1</name>
</geneLocation>
<organism evidence="1 2">
    <name type="scientific">Azonexus hydrophilus</name>
    <dbReference type="NCBI Taxonomy" id="418702"/>
    <lineage>
        <taxon>Bacteria</taxon>
        <taxon>Pseudomonadati</taxon>
        <taxon>Pseudomonadota</taxon>
        <taxon>Betaproteobacteria</taxon>
        <taxon>Rhodocyclales</taxon>
        <taxon>Azonexaceae</taxon>
        <taxon>Azonexus</taxon>
    </lineage>
</organism>
<dbReference type="EMBL" id="CP151407">
    <property type="protein sequence ID" value="WZJ23468.1"/>
    <property type="molecule type" value="Genomic_DNA"/>
</dbReference>
<proteinExistence type="predicted"/>
<keyword evidence="2" id="KW-1185">Reference proteome</keyword>
<name>A0ABZ2XLI7_9RHOO</name>
<evidence type="ECO:0000313" key="1">
    <source>
        <dbReference type="EMBL" id="WZJ23468.1"/>
    </source>
</evidence>
<gene>
    <name evidence="1" type="ORF">AADV58_17070</name>
</gene>
<reference evidence="1 2" key="1">
    <citation type="submission" date="2024-04" db="EMBL/GenBank/DDBJ databases">
        <title>Dissimilatory iodate-reducing microorganisms contribute to the enrichment of iodine in groundwater.</title>
        <authorList>
            <person name="Jiang Z."/>
        </authorList>
    </citation>
    <scope>NUCLEOTIDE SEQUENCE [LARGE SCALE GENOMIC DNA]</scope>
    <source>
        <strain evidence="1 2">NCP973</strain>
        <plasmid evidence="1 2">unnamed1</plasmid>
    </source>
</reference>
<protein>
    <submittedName>
        <fullName evidence="1">Uncharacterized protein</fullName>
    </submittedName>
</protein>
<accession>A0ABZ2XLI7</accession>
<keyword evidence="1" id="KW-0614">Plasmid</keyword>
<dbReference type="RefSeq" id="WP_341744780.1">
    <property type="nucleotide sequence ID" value="NZ_CP151407.1"/>
</dbReference>
<dbReference type="Proteomes" id="UP001479520">
    <property type="component" value="Plasmid unnamed1"/>
</dbReference>
<sequence>MNQDLFGLTVEVTERSFSSIYCSGGSAFWDAQGILEAGRQVGAVALDLPSRTIGLLKAGAQQGVKSFVDSGAFTAFKQGGVLDFDAVFDVYDHLLEGLERQQCWNFSIVMPDVIGDQAGSFALWERYRQKIAGYVSSGADVIIPIHNGAKSVQEVGKQLVDMFGPEIRFGIPSNAAALSDAEIAKLDHNRFHILGKAALDAKLRRRTYSILESNPWADVSCDANLIRSRLHEVSSHHRELIEAVEDPFCAEFDDTELIYEVIHTPGWMKRSEIASICTMYGVLDAVSVRRWCNTHAKTGLAKLVEENDPEGTILYCLLPHAFSEAARKAMSARLRSKAVAAALAA</sequence>
<evidence type="ECO:0000313" key="2">
    <source>
        <dbReference type="Proteomes" id="UP001479520"/>
    </source>
</evidence>